<evidence type="ECO:0000259" key="9">
    <source>
        <dbReference type="Pfam" id="PF13304"/>
    </source>
</evidence>
<name>A0ABM5P0F4_9MOLU</name>
<keyword evidence="7" id="KW-1278">Translocase</keyword>
<dbReference type="EMBL" id="CP006935">
    <property type="protein sequence ID" value="AHC39895.1"/>
    <property type="molecule type" value="Genomic_DNA"/>
</dbReference>
<feature type="domain" description="ATPase AAA-type core" evidence="9">
    <location>
        <begin position="30"/>
        <end position="90"/>
    </location>
</feature>
<comment type="similarity">
    <text evidence="2">Belongs to the ABC transporter superfamily.</text>
</comment>
<evidence type="ECO:0000256" key="1">
    <source>
        <dbReference type="ARBA" id="ARBA00004202"/>
    </source>
</evidence>
<sequence>MPKDELPEWEEKAKEILSELSFPLELVNSSPFKLSGGQKRKVTLAGILILEPKVIVFDEPTLGLDPQSTEQVIELVRELNNKGVTIILVSSNMDFIFESTDQILFLNSGRLQASKPTYLFFRECPKELIKPKVVSFIEKLSSFNSCFEKLWEYQPKNISQLAESINNVVRNFS</sequence>
<dbReference type="GO" id="GO:0005524">
    <property type="term" value="F:ATP binding"/>
    <property type="evidence" value="ECO:0007669"/>
    <property type="project" value="UniProtKB-KW"/>
</dbReference>
<evidence type="ECO:0000256" key="8">
    <source>
        <dbReference type="ARBA" id="ARBA00023136"/>
    </source>
</evidence>
<dbReference type="PANTHER" id="PTHR43553">
    <property type="entry name" value="HEAVY METAL TRANSPORTER"/>
    <property type="match status" value="1"/>
</dbReference>
<keyword evidence="6 10" id="KW-0067">ATP-binding</keyword>
<dbReference type="InterPro" id="IPR027417">
    <property type="entry name" value="P-loop_NTPase"/>
</dbReference>
<evidence type="ECO:0000313" key="11">
    <source>
        <dbReference type="Proteomes" id="UP000018745"/>
    </source>
</evidence>
<reference evidence="10 11" key="1">
    <citation type="journal article" date="2014" name="Genome Announc.">
        <title>Complete Genome Sequence of Mycoplasma ovis Strain Michigan, a Hemoplasma of Sheep with Two Distinct 16S rRNA Genes.</title>
        <authorList>
            <person name="Deshuillers P.L."/>
            <person name="Santos A.P."/>
            <person name="do Nascimento N.C."/>
            <person name="Hampel J.A."/>
            <person name="Bergin I.L."/>
            <person name="Dyson M.C."/>
            <person name="Messick J.B."/>
        </authorList>
    </citation>
    <scope>NUCLEOTIDE SEQUENCE [LARGE SCALE GENOMIC DNA]</scope>
    <source>
        <strain evidence="10 11">Michigan</strain>
    </source>
</reference>
<organism evidence="10 11">
    <name type="scientific">Mycoplasma ovis str. Michigan</name>
    <dbReference type="NCBI Taxonomy" id="1415773"/>
    <lineage>
        <taxon>Bacteria</taxon>
        <taxon>Bacillati</taxon>
        <taxon>Mycoplasmatota</taxon>
        <taxon>Mollicutes</taxon>
        <taxon>Mycoplasmataceae</taxon>
        <taxon>Mycoplasma</taxon>
    </lineage>
</organism>
<dbReference type="PANTHER" id="PTHR43553:SF27">
    <property type="entry name" value="ENERGY-COUPLING FACTOR TRANSPORTER ATP-BINDING PROTEIN ECFA2"/>
    <property type="match status" value="1"/>
</dbReference>
<dbReference type="Gene3D" id="3.40.50.300">
    <property type="entry name" value="P-loop containing nucleotide triphosphate hydrolases"/>
    <property type="match status" value="1"/>
</dbReference>
<keyword evidence="5" id="KW-0547">Nucleotide-binding</keyword>
<gene>
    <name evidence="10" type="primary">cbiO</name>
    <name evidence="10" type="ORF">OVS_01405</name>
</gene>
<dbReference type="InterPro" id="IPR003959">
    <property type="entry name" value="ATPase_AAA_core"/>
</dbReference>
<dbReference type="InterPro" id="IPR050095">
    <property type="entry name" value="ECF_ABC_transporter_ATP-bd"/>
</dbReference>
<evidence type="ECO:0000313" key="10">
    <source>
        <dbReference type="EMBL" id="AHC39895.1"/>
    </source>
</evidence>
<dbReference type="SUPFAM" id="SSF52540">
    <property type="entry name" value="P-loop containing nucleoside triphosphate hydrolases"/>
    <property type="match status" value="1"/>
</dbReference>
<evidence type="ECO:0000256" key="2">
    <source>
        <dbReference type="ARBA" id="ARBA00005417"/>
    </source>
</evidence>
<accession>A0ABM5P0F4</accession>
<evidence type="ECO:0000256" key="6">
    <source>
        <dbReference type="ARBA" id="ARBA00022840"/>
    </source>
</evidence>
<proteinExistence type="inferred from homology"/>
<evidence type="ECO:0000256" key="3">
    <source>
        <dbReference type="ARBA" id="ARBA00022448"/>
    </source>
</evidence>
<keyword evidence="4" id="KW-1003">Cell membrane</keyword>
<dbReference type="Pfam" id="PF13304">
    <property type="entry name" value="AAA_21"/>
    <property type="match status" value="1"/>
</dbReference>
<keyword evidence="8" id="KW-0472">Membrane</keyword>
<evidence type="ECO:0000256" key="5">
    <source>
        <dbReference type="ARBA" id="ARBA00022741"/>
    </source>
</evidence>
<keyword evidence="3" id="KW-0813">Transport</keyword>
<evidence type="ECO:0000256" key="4">
    <source>
        <dbReference type="ARBA" id="ARBA00022475"/>
    </source>
</evidence>
<keyword evidence="11" id="KW-1185">Reference proteome</keyword>
<comment type="subcellular location">
    <subcellularLocation>
        <location evidence="1">Cell membrane</location>
        <topology evidence="1">Peripheral membrane protein</topology>
    </subcellularLocation>
</comment>
<dbReference type="Proteomes" id="UP000018745">
    <property type="component" value="Chromosome"/>
</dbReference>
<evidence type="ECO:0000256" key="7">
    <source>
        <dbReference type="ARBA" id="ARBA00022967"/>
    </source>
</evidence>
<protein>
    <submittedName>
        <fullName evidence="10">Cobalt ABC transporter ATP-binding protein</fullName>
    </submittedName>
</protein>